<dbReference type="SUPFAM" id="SSF50978">
    <property type="entry name" value="WD40 repeat-like"/>
    <property type="match status" value="1"/>
</dbReference>
<dbReference type="AlphaFoldDB" id="A0A9W4TSI3"/>
<keyword evidence="2" id="KW-1185">Reference proteome</keyword>
<dbReference type="InterPro" id="IPR015943">
    <property type="entry name" value="WD40/YVTN_repeat-like_dom_sf"/>
</dbReference>
<dbReference type="Gene3D" id="2.130.10.10">
    <property type="entry name" value="YVTN repeat-like/Quinoprotein amine dehydrogenase"/>
    <property type="match status" value="1"/>
</dbReference>
<reference evidence="1" key="1">
    <citation type="submission" date="2022-12" db="EMBL/GenBank/DDBJ databases">
        <authorList>
            <person name="Brejova B."/>
        </authorList>
    </citation>
    <scope>NUCLEOTIDE SEQUENCE</scope>
</reference>
<organism evidence="1 2">
    <name type="scientific">Candida verbasci</name>
    <dbReference type="NCBI Taxonomy" id="1227364"/>
    <lineage>
        <taxon>Eukaryota</taxon>
        <taxon>Fungi</taxon>
        <taxon>Dikarya</taxon>
        <taxon>Ascomycota</taxon>
        <taxon>Saccharomycotina</taxon>
        <taxon>Pichiomycetes</taxon>
        <taxon>Debaryomycetaceae</taxon>
        <taxon>Candida/Lodderomyces clade</taxon>
        <taxon>Candida</taxon>
    </lineage>
</organism>
<dbReference type="InterPro" id="IPR036322">
    <property type="entry name" value="WD40_repeat_dom_sf"/>
</dbReference>
<gene>
    <name evidence="1" type="ORF">CANVERA_P0808</name>
</gene>
<name>A0A9W4TSI3_9ASCO</name>
<comment type="caution">
    <text evidence="1">The sequence shown here is derived from an EMBL/GenBank/DDBJ whole genome shotgun (WGS) entry which is preliminary data.</text>
</comment>
<accession>A0A9W4TSI3</accession>
<protein>
    <recommendedName>
        <fullName evidence="3">Dynein intermediate chain</fullName>
    </recommendedName>
</protein>
<sequence>MDRQQLLEQKRQRLKELQERRNVKVITPEPIKKVDISTQTIELIEKKVEAPKELNRYDKSIQTVEIIDEIPVKEIKKEVQFTNKNEVSELELNKALISSIKLVNKFKKLHEIELTATATETTKLDKRVVEIGGKLEIYNDYLAVVKEYEVIVYNRITYLPEHHLISITPIKDIVFDKFKNRVIGVLKYGKICIWELNDELKALPVLTSPIINPVFIKQLKINENDSILAITETGHLQIWSSNILKSPKKSMKLTEKAITDAVYLGTDEIVGKEEYNLYLVSYGSLLEGNNMVHEGPKSIIYSTVKFKNFIISCHSDWTLKIWKDDKTPYKIIPTTNSITKIIPNGERFITVGHLRKYVVELWDLSIKLFSPIAKIDEFDQIESVIFNDDVIISTPDKHIIYSLDNLDLETNEFDDGLML</sequence>
<evidence type="ECO:0000313" key="1">
    <source>
        <dbReference type="EMBL" id="CAI5756292.1"/>
    </source>
</evidence>
<proteinExistence type="predicted"/>
<evidence type="ECO:0000313" key="2">
    <source>
        <dbReference type="Proteomes" id="UP001152885"/>
    </source>
</evidence>
<evidence type="ECO:0008006" key="3">
    <source>
        <dbReference type="Google" id="ProtNLM"/>
    </source>
</evidence>
<dbReference type="OrthoDB" id="366230at2759"/>
<dbReference type="Proteomes" id="UP001152885">
    <property type="component" value="Unassembled WGS sequence"/>
</dbReference>
<dbReference type="EMBL" id="CANTUO010000001">
    <property type="protein sequence ID" value="CAI5756292.1"/>
    <property type="molecule type" value="Genomic_DNA"/>
</dbReference>